<dbReference type="OrthoDB" id="9808195at2"/>
<feature type="binding site" evidence="3">
    <location>
        <position position="129"/>
    </location>
    <ligand>
        <name>Zn(2+)</name>
        <dbReference type="ChEBI" id="CHEBI:29105"/>
        <label>2</label>
    </ligand>
</feature>
<evidence type="ECO:0000256" key="3">
    <source>
        <dbReference type="PIRSR" id="PIRSR001235-1"/>
    </source>
</evidence>
<dbReference type="RefSeq" id="WP_109340306.1">
    <property type="nucleotide sequence ID" value="NZ_CP029347.1"/>
</dbReference>
<dbReference type="Gene3D" id="3.30.70.360">
    <property type="match status" value="1"/>
</dbReference>
<dbReference type="InterPro" id="IPR010158">
    <property type="entry name" value="Amidase_Cbmase"/>
</dbReference>
<feature type="binding site" evidence="3">
    <location>
        <position position="83"/>
    </location>
    <ligand>
        <name>Zn(2+)</name>
        <dbReference type="ChEBI" id="CHEBI:29105"/>
        <label>1</label>
    </ligand>
</feature>
<dbReference type="Pfam" id="PF01546">
    <property type="entry name" value="Peptidase_M20"/>
    <property type="match status" value="1"/>
</dbReference>
<evidence type="ECO:0000313" key="4">
    <source>
        <dbReference type="EMBL" id="AWL12761.1"/>
    </source>
</evidence>
<dbReference type="CDD" id="cd03884">
    <property type="entry name" value="M20_bAS"/>
    <property type="match status" value="1"/>
</dbReference>
<gene>
    <name evidence="4" type="ORF">HMF8227_02308</name>
</gene>
<dbReference type="Gene3D" id="3.40.630.10">
    <property type="entry name" value="Zn peptidases"/>
    <property type="match status" value="1"/>
</dbReference>
<dbReference type="Proteomes" id="UP000245728">
    <property type="component" value="Chromosome"/>
</dbReference>
<feature type="binding site" evidence="3">
    <location>
        <position position="385"/>
    </location>
    <ligand>
        <name>Zn(2+)</name>
        <dbReference type="ChEBI" id="CHEBI:29105"/>
        <label>2</label>
    </ligand>
</feature>
<keyword evidence="3" id="KW-0862">Zinc</keyword>
<dbReference type="AlphaFoldDB" id="A0A2S2E525"/>
<dbReference type="PIRSF" id="PIRSF001235">
    <property type="entry name" value="Amidase_carbamoylase"/>
    <property type="match status" value="1"/>
</dbReference>
<dbReference type="SUPFAM" id="SSF53187">
    <property type="entry name" value="Zn-dependent exopeptidases"/>
    <property type="match status" value="1"/>
</dbReference>
<organism evidence="4 5">
    <name type="scientific">Saliniradius amylolyticus</name>
    <dbReference type="NCBI Taxonomy" id="2183582"/>
    <lineage>
        <taxon>Bacteria</taxon>
        <taxon>Pseudomonadati</taxon>
        <taxon>Pseudomonadota</taxon>
        <taxon>Gammaproteobacteria</taxon>
        <taxon>Alteromonadales</taxon>
        <taxon>Alteromonadaceae</taxon>
        <taxon>Saliniradius</taxon>
    </lineage>
</organism>
<dbReference type="GO" id="GO:0016813">
    <property type="term" value="F:hydrolase activity, acting on carbon-nitrogen (but not peptide) bonds, in linear amidines"/>
    <property type="evidence" value="ECO:0007669"/>
    <property type="project" value="InterPro"/>
</dbReference>
<dbReference type="InterPro" id="IPR002933">
    <property type="entry name" value="Peptidase_M20"/>
</dbReference>
<dbReference type="GO" id="GO:0046872">
    <property type="term" value="F:metal ion binding"/>
    <property type="evidence" value="ECO:0007669"/>
    <property type="project" value="UniProtKB-KW"/>
</dbReference>
<dbReference type="NCBIfam" id="TIGR01879">
    <property type="entry name" value="hydantase"/>
    <property type="match status" value="1"/>
</dbReference>
<feature type="binding site" evidence="3">
    <location>
        <position position="192"/>
    </location>
    <ligand>
        <name>Zn(2+)</name>
        <dbReference type="ChEBI" id="CHEBI:29105"/>
        <label>1</label>
    </ligand>
</feature>
<dbReference type="KEGG" id="salh:HMF8227_02308"/>
<evidence type="ECO:0000256" key="2">
    <source>
        <dbReference type="ARBA" id="ARBA00022801"/>
    </source>
</evidence>
<name>A0A2S2E525_9ALTE</name>
<dbReference type="SUPFAM" id="SSF55031">
    <property type="entry name" value="Bacterial exopeptidase dimerisation domain"/>
    <property type="match status" value="1"/>
</dbReference>
<dbReference type="GO" id="GO:0050538">
    <property type="term" value="F:N-carbamoyl-L-amino-acid hydrolase activity"/>
    <property type="evidence" value="ECO:0007669"/>
    <property type="project" value="UniProtKB-EC"/>
</dbReference>
<feature type="binding site" evidence="3">
    <location>
        <position position="94"/>
    </location>
    <ligand>
        <name>Zn(2+)</name>
        <dbReference type="ChEBI" id="CHEBI:29105"/>
        <label>1</label>
    </ligand>
</feature>
<dbReference type="NCBIfam" id="NF006771">
    <property type="entry name" value="PRK09290.1-5"/>
    <property type="match status" value="1"/>
</dbReference>
<comment type="cofactor">
    <cofactor evidence="3">
        <name>Zn(2+)</name>
        <dbReference type="ChEBI" id="CHEBI:29105"/>
    </cofactor>
    <text evidence="3">Binds 2 Zn(2+) ions per subunit.</text>
</comment>
<dbReference type="PANTHER" id="PTHR32494">
    <property type="entry name" value="ALLANTOATE DEIMINASE-RELATED"/>
    <property type="match status" value="1"/>
</dbReference>
<accession>A0A2S2E525</accession>
<keyword evidence="3" id="KW-0479">Metal-binding</keyword>
<protein>
    <submittedName>
        <fullName evidence="4">N-carbamoyl-L-amino-acid hydrolase</fullName>
        <ecNumber evidence="4">3.5.1.87</ecNumber>
    </submittedName>
</protein>
<proteinExistence type="inferred from homology"/>
<evidence type="ECO:0000313" key="5">
    <source>
        <dbReference type="Proteomes" id="UP000245728"/>
    </source>
</evidence>
<dbReference type="PANTHER" id="PTHR32494:SF5">
    <property type="entry name" value="ALLANTOATE AMIDOHYDROLASE"/>
    <property type="match status" value="1"/>
</dbReference>
<comment type="similarity">
    <text evidence="1">Belongs to the peptidase M20 family.</text>
</comment>
<feature type="binding site" evidence="3">
    <location>
        <position position="94"/>
    </location>
    <ligand>
        <name>Zn(2+)</name>
        <dbReference type="ChEBI" id="CHEBI:29105"/>
        <label>2</label>
    </ligand>
</feature>
<evidence type="ECO:0000256" key="1">
    <source>
        <dbReference type="ARBA" id="ARBA00006153"/>
    </source>
</evidence>
<reference evidence="4 5" key="1">
    <citation type="submission" date="2018-05" db="EMBL/GenBank/DDBJ databases">
        <title>Salinimonas sp. HMF8227 Genome sequencing and assembly.</title>
        <authorList>
            <person name="Kang H."/>
            <person name="Kang J."/>
            <person name="Cha I."/>
            <person name="Kim H."/>
            <person name="Joh K."/>
        </authorList>
    </citation>
    <scope>NUCLEOTIDE SEQUENCE [LARGE SCALE GENOMIC DNA]</scope>
    <source>
        <strain evidence="4 5">HMF8227</strain>
    </source>
</reference>
<dbReference type="EC" id="3.5.1.87" evidence="4"/>
<dbReference type="InterPro" id="IPR036264">
    <property type="entry name" value="Bact_exopeptidase_dim_dom"/>
</dbReference>
<dbReference type="EMBL" id="CP029347">
    <property type="protein sequence ID" value="AWL12761.1"/>
    <property type="molecule type" value="Genomic_DNA"/>
</dbReference>
<keyword evidence="5" id="KW-1185">Reference proteome</keyword>
<sequence length="419" mass="46058">MSQLAIDIGRLQNDLLELSHIGYDPETKGIFRPGFSPADMESRRWLIDKFEKEGFHARMDGAGNVIGCNHKDPKGPVLGIGSHIDSVPAGGMFDGTLGVMAGLEIMRVIRDNKLDCPMPLEVYAFAEEEGRFGGMLGAQAIAGDLTPEWLENAHDPSGVYLKDAMAECGLNAFDALDAHVKPEHFRAFLELHIEQGPVLERIKKPIGVVEGISGVYKWIVKLIGKANHAGTAPMDMRSDAFMGLADFAHEIPRIIDEEGTDKTRLTVGKVDLKPGYAHTVPGEADFTLVGRDTDPQVMRNVADACRRVLSSIARRHNLMFEFEQLSWLEPQPMAKAAIDAFRRHAKALGLDYEVMPSGAGHDAQFMARITETGMIFVPSLGGISHAPDEWTHWRDIEDGTNLLLHTALSYLQAKNKKAA</sequence>
<keyword evidence="2 4" id="KW-0378">Hydrolase</keyword>